<evidence type="ECO:0000256" key="1">
    <source>
        <dbReference type="SAM" id="MobiDB-lite"/>
    </source>
</evidence>
<proteinExistence type="predicted"/>
<feature type="compositionally biased region" description="Basic and acidic residues" evidence="1">
    <location>
        <begin position="210"/>
        <end position="230"/>
    </location>
</feature>
<dbReference type="EMBL" id="VEPZ02001694">
    <property type="protein sequence ID" value="KAE8662757.1"/>
    <property type="molecule type" value="Genomic_DNA"/>
</dbReference>
<evidence type="ECO:0000313" key="3">
    <source>
        <dbReference type="Proteomes" id="UP000436088"/>
    </source>
</evidence>
<feature type="compositionally biased region" description="Polar residues" evidence="1">
    <location>
        <begin position="267"/>
        <end position="294"/>
    </location>
</feature>
<comment type="caution">
    <text evidence="2">The sequence shown here is derived from an EMBL/GenBank/DDBJ whole genome shotgun (WGS) entry which is preliminary data.</text>
</comment>
<evidence type="ECO:0000313" key="2">
    <source>
        <dbReference type="EMBL" id="KAE8662757.1"/>
    </source>
</evidence>
<dbReference type="SUPFAM" id="SSF51430">
    <property type="entry name" value="NAD(P)-linked oxidoreductase"/>
    <property type="match status" value="1"/>
</dbReference>
<name>A0A6A2Y0A9_HIBSY</name>
<feature type="region of interest" description="Disordered" evidence="1">
    <location>
        <begin position="259"/>
        <end position="310"/>
    </location>
</feature>
<feature type="region of interest" description="Disordered" evidence="1">
    <location>
        <begin position="210"/>
        <end position="246"/>
    </location>
</feature>
<gene>
    <name evidence="2" type="ORF">F3Y22_tig00113145pilonHSYRG00169</name>
</gene>
<dbReference type="AlphaFoldDB" id="A0A6A2Y0A9"/>
<dbReference type="Proteomes" id="UP000436088">
    <property type="component" value="Unassembled WGS sequence"/>
</dbReference>
<keyword evidence="3" id="KW-1185">Reference proteome</keyword>
<protein>
    <submittedName>
        <fullName evidence="2">Uncharacterized protein</fullName>
    </submittedName>
</protein>
<accession>A0A6A2Y0A9</accession>
<sequence>MSEKCFLRGTLGSGIKTLAGSVTASNTLYNFSIDCPYGPKGTPLRWAPKLQLGRVRRLGRGRGRVTRFADPVDEMHLDPPPPEDNSVPINPIDLPLPLTLIANGVGTFGGPTGRALTKVEDWLYATENAHTWWESVVNSVQADLLTWDFFRKQFRSHFMGERYLVQRRHLVPTERDKCQNFSHGLRYEMRHQVVTHQDEVFDVVVGRAKDTKEVEASTPDRDRVDRDWSRRSSGQSKPHECSDKRILIDAHQRSHYGLKFTSPPFTPAQTPSCSHASVQTPARNHNQSRTSRSISRVDTREQSQSRGPTVSEARRMPLYMSLIVLELGDLLTVRLLDLVSLDPLVCERLGSHSFEEPCEADARSGMNTLVGSVAAGNSLYWFNTDCPYGPEGNPLKWAPKLWLGLVCTYNVAGTTLTTAIKAGYRHIDCASLYANEKEV</sequence>
<dbReference type="Gene3D" id="3.20.20.100">
    <property type="entry name" value="NADP-dependent oxidoreductase domain"/>
    <property type="match status" value="1"/>
</dbReference>
<organism evidence="2 3">
    <name type="scientific">Hibiscus syriacus</name>
    <name type="common">Rose of Sharon</name>
    <dbReference type="NCBI Taxonomy" id="106335"/>
    <lineage>
        <taxon>Eukaryota</taxon>
        <taxon>Viridiplantae</taxon>
        <taxon>Streptophyta</taxon>
        <taxon>Embryophyta</taxon>
        <taxon>Tracheophyta</taxon>
        <taxon>Spermatophyta</taxon>
        <taxon>Magnoliopsida</taxon>
        <taxon>eudicotyledons</taxon>
        <taxon>Gunneridae</taxon>
        <taxon>Pentapetalae</taxon>
        <taxon>rosids</taxon>
        <taxon>malvids</taxon>
        <taxon>Malvales</taxon>
        <taxon>Malvaceae</taxon>
        <taxon>Malvoideae</taxon>
        <taxon>Hibiscus</taxon>
    </lineage>
</organism>
<reference evidence="2" key="1">
    <citation type="submission" date="2019-09" db="EMBL/GenBank/DDBJ databases">
        <title>Draft genome information of white flower Hibiscus syriacus.</title>
        <authorList>
            <person name="Kim Y.-M."/>
        </authorList>
    </citation>
    <scope>NUCLEOTIDE SEQUENCE [LARGE SCALE GENOMIC DNA]</scope>
    <source>
        <strain evidence="2">YM2019G1</strain>
    </source>
</reference>
<dbReference type="InterPro" id="IPR036812">
    <property type="entry name" value="NAD(P)_OxRdtase_dom_sf"/>
</dbReference>
<feature type="compositionally biased region" description="Basic and acidic residues" evidence="1">
    <location>
        <begin position="237"/>
        <end position="246"/>
    </location>
</feature>